<gene>
    <name evidence="3" type="ORF">SAMN04487967_0677</name>
</gene>
<evidence type="ECO:0000259" key="2">
    <source>
        <dbReference type="Pfam" id="PF25942"/>
    </source>
</evidence>
<dbReference type="AlphaFoldDB" id="A0A1H6FML1"/>
<dbReference type="OrthoDB" id="185657at2157"/>
<dbReference type="Pfam" id="PF25942">
    <property type="entry name" value="Ig_halo"/>
    <property type="match status" value="1"/>
</dbReference>
<evidence type="ECO:0000313" key="4">
    <source>
        <dbReference type="Proteomes" id="UP000199112"/>
    </source>
</evidence>
<reference evidence="4" key="1">
    <citation type="submission" date="2016-10" db="EMBL/GenBank/DDBJ databases">
        <authorList>
            <person name="Varghese N."/>
            <person name="Submissions S."/>
        </authorList>
    </citation>
    <scope>NUCLEOTIDE SEQUENCE [LARGE SCALE GENOMIC DNA]</scope>
    <source>
        <strain evidence="4">CGMCC 1.8981</strain>
    </source>
</reference>
<keyword evidence="4" id="KW-1185">Reference proteome</keyword>
<protein>
    <recommendedName>
        <fullName evidence="2">Ig-like domain-containing protein</fullName>
    </recommendedName>
</protein>
<feature type="domain" description="Ig-like" evidence="2">
    <location>
        <begin position="68"/>
        <end position="122"/>
    </location>
</feature>
<name>A0A1H6FML1_9EURY</name>
<dbReference type="PROSITE" id="PS51257">
    <property type="entry name" value="PROKAR_LIPOPROTEIN"/>
    <property type="match status" value="1"/>
</dbReference>
<sequence>MDRRSLLACLSCSTLAVSGCLSVSGSPSSDESTVDLPSDPDDPVARSVIGSTAESPHRVRVWNLDDDRHTVELRIESDDGSAVTGTYTLESEAHVAVFLGDEAEYEVSVAVDDTDLEAPDIDASSFDDPCPATELVVLGPDDLEVTEESDADHC</sequence>
<accession>A0A1H6FML1</accession>
<organism evidence="3 4">
    <name type="scientific">Natronorubrum sediminis</name>
    <dbReference type="NCBI Taxonomy" id="640943"/>
    <lineage>
        <taxon>Archaea</taxon>
        <taxon>Methanobacteriati</taxon>
        <taxon>Methanobacteriota</taxon>
        <taxon>Stenosarchaea group</taxon>
        <taxon>Halobacteria</taxon>
        <taxon>Halobacteriales</taxon>
        <taxon>Natrialbaceae</taxon>
        <taxon>Natronorubrum</taxon>
    </lineage>
</organism>
<dbReference type="EMBL" id="FNWL01000001">
    <property type="protein sequence ID" value="SEH12149.1"/>
    <property type="molecule type" value="Genomic_DNA"/>
</dbReference>
<dbReference type="InterPro" id="IPR058929">
    <property type="entry name" value="Ig_halo"/>
</dbReference>
<evidence type="ECO:0000256" key="1">
    <source>
        <dbReference type="SAM" id="MobiDB-lite"/>
    </source>
</evidence>
<evidence type="ECO:0000313" key="3">
    <source>
        <dbReference type="EMBL" id="SEH12149.1"/>
    </source>
</evidence>
<proteinExistence type="predicted"/>
<feature type="region of interest" description="Disordered" evidence="1">
    <location>
        <begin position="23"/>
        <end position="43"/>
    </location>
</feature>
<dbReference type="Proteomes" id="UP000199112">
    <property type="component" value="Unassembled WGS sequence"/>
</dbReference>
<dbReference type="RefSeq" id="WP_090505114.1">
    <property type="nucleotide sequence ID" value="NZ_FNWL01000001.1"/>
</dbReference>